<evidence type="ECO:0000313" key="2">
    <source>
        <dbReference type="Ensembl" id="ENSGEVP00005012023.1"/>
    </source>
</evidence>
<dbReference type="InterPro" id="IPR037668">
    <property type="entry name" value="SPMIP3"/>
</dbReference>
<evidence type="ECO:0000256" key="1">
    <source>
        <dbReference type="SAM" id="SignalP"/>
    </source>
</evidence>
<dbReference type="OrthoDB" id="10034627at2759"/>
<evidence type="ECO:0000313" key="3">
    <source>
        <dbReference type="Proteomes" id="UP000694390"/>
    </source>
</evidence>
<dbReference type="PANTHER" id="PTHR31763">
    <property type="entry name" value="HYPOTHETICAL PROTEIN LOC689766"/>
    <property type="match status" value="1"/>
</dbReference>
<proteinExistence type="predicted"/>
<sequence>MFLISTLLTATPLILRVLLISTVVRQGKDIQGFYPGQLGRVHKACIPFIKLHPAPVQHEVETQYPHDFDNLTLQSYVPFQRTVKKAMNDWYKQTTYKEEFALPFYNMGKRDKMNCCRMSSSKEIGRRQPMNWKRRLLTFVTVVLRDVLLISIPVRCARRACTLVGRFLS</sequence>
<dbReference type="GeneTree" id="ENSGT01000000216868"/>
<reference evidence="2" key="2">
    <citation type="submission" date="2025-09" db="UniProtKB">
        <authorList>
            <consortium name="Ensembl"/>
        </authorList>
    </citation>
    <scope>IDENTIFICATION</scope>
</reference>
<reference evidence="2" key="1">
    <citation type="submission" date="2025-08" db="UniProtKB">
        <authorList>
            <consortium name="Ensembl"/>
        </authorList>
    </citation>
    <scope>IDENTIFICATION</scope>
</reference>
<dbReference type="PANTHER" id="PTHR31763:SF2">
    <property type="entry name" value="CHROMOSOME 1 OPEN READING FRAME 100"/>
    <property type="match status" value="1"/>
</dbReference>
<keyword evidence="1" id="KW-0732">Signal</keyword>
<feature type="chain" id="PRO_5035000670" evidence="1">
    <location>
        <begin position="28"/>
        <end position="169"/>
    </location>
</feature>
<accession>A0A8C4W7V2</accession>
<organism evidence="2 3">
    <name type="scientific">Gopherus evgoodei</name>
    <name type="common">Goodes thornscrub tortoise</name>
    <dbReference type="NCBI Taxonomy" id="1825980"/>
    <lineage>
        <taxon>Eukaryota</taxon>
        <taxon>Metazoa</taxon>
        <taxon>Chordata</taxon>
        <taxon>Craniata</taxon>
        <taxon>Vertebrata</taxon>
        <taxon>Euteleostomi</taxon>
        <taxon>Archelosauria</taxon>
        <taxon>Testudinata</taxon>
        <taxon>Testudines</taxon>
        <taxon>Cryptodira</taxon>
        <taxon>Durocryptodira</taxon>
        <taxon>Testudinoidea</taxon>
        <taxon>Testudinidae</taxon>
        <taxon>Gopherus</taxon>
    </lineage>
</organism>
<keyword evidence="3" id="KW-1185">Reference proteome</keyword>
<dbReference type="AlphaFoldDB" id="A0A8C4W7V2"/>
<feature type="signal peptide" evidence="1">
    <location>
        <begin position="1"/>
        <end position="27"/>
    </location>
</feature>
<name>A0A8C4W7V2_9SAUR</name>
<dbReference type="Proteomes" id="UP000694390">
    <property type="component" value="Unassembled WGS sequence"/>
</dbReference>
<protein>
    <submittedName>
        <fullName evidence="2">Uncharacterized protein</fullName>
    </submittedName>
</protein>
<dbReference type="Pfam" id="PF17670">
    <property type="entry name" value="DUF5530"/>
    <property type="match status" value="1"/>
</dbReference>
<dbReference type="Ensembl" id="ENSGEVT00005012591.1">
    <property type="protein sequence ID" value="ENSGEVP00005012023.1"/>
    <property type="gene ID" value="ENSGEVG00005008494.1"/>
</dbReference>